<keyword evidence="7" id="KW-1185">Reference proteome</keyword>
<evidence type="ECO:0000256" key="1">
    <source>
        <dbReference type="ARBA" id="ARBA00009156"/>
    </source>
</evidence>
<dbReference type="GO" id="GO:0016301">
    <property type="term" value="F:kinase activity"/>
    <property type="evidence" value="ECO:0007669"/>
    <property type="project" value="UniProtKB-KW"/>
</dbReference>
<evidence type="ECO:0000259" key="4">
    <source>
        <dbReference type="Pfam" id="PF00370"/>
    </source>
</evidence>
<dbReference type="Pfam" id="PF02782">
    <property type="entry name" value="FGGY_C"/>
    <property type="match status" value="1"/>
</dbReference>
<dbReference type="KEGG" id="orp:MOP44_17120"/>
<protein>
    <submittedName>
        <fullName evidence="6">FGGY-family carbohydrate kinase</fullName>
    </submittedName>
</protein>
<comment type="similarity">
    <text evidence="1">Belongs to the FGGY kinase family.</text>
</comment>
<dbReference type="SUPFAM" id="SSF53067">
    <property type="entry name" value="Actin-like ATPase domain"/>
    <property type="match status" value="2"/>
</dbReference>
<dbReference type="EMBL" id="CP093313">
    <property type="protein sequence ID" value="UWZ82291.1"/>
    <property type="molecule type" value="Genomic_DNA"/>
</dbReference>
<dbReference type="InterPro" id="IPR050406">
    <property type="entry name" value="FGGY_Carb_Kinase"/>
</dbReference>
<dbReference type="InterPro" id="IPR043129">
    <property type="entry name" value="ATPase_NBD"/>
</dbReference>
<reference evidence="6" key="1">
    <citation type="submission" date="2021-04" db="EMBL/GenBank/DDBJ databases">
        <title>Phylogenetic analysis of Acidobacteriaceae.</title>
        <authorList>
            <person name="Qiu L."/>
            <person name="Zhang Q."/>
        </authorList>
    </citation>
    <scope>NUCLEOTIDE SEQUENCE</scope>
    <source>
        <strain evidence="6">DSM 25168</strain>
    </source>
</reference>
<evidence type="ECO:0000256" key="2">
    <source>
        <dbReference type="ARBA" id="ARBA00022679"/>
    </source>
</evidence>
<name>A0A9J7BII0_9BACT</name>
<dbReference type="Proteomes" id="UP001059380">
    <property type="component" value="Chromosome"/>
</dbReference>
<dbReference type="InterPro" id="IPR018485">
    <property type="entry name" value="FGGY_C"/>
</dbReference>
<dbReference type="RefSeq" id="WP_260791468.1">
    <property type="nucleotide sequence ID" value="NZ_CP093313.1"/>
</dbReference>
<keyword evidence="2" id="KW-0808">Transferase</keyword>
<dbReference type="InterPro" id="IPR018484">
    <property type="entry name" value="FGGY_N"/>
</dbReference>
<evidence type="ECO:0000313" key="6">
    <source>
        <dbReference type="EMBL" id="UWZ82291.1"/>
    </source>
</evidence>
<evidence type="ECO:0000259" key="5">
    <source>
        <dbReference type="Pfam" id="PF02782"/>
    </source>
</evidence>
<dbReference type="PIRSF" id="PIRSF000538">
    <property type="entry name" value="GlpK"/>
    <property type="match status" value="1"/>
</dbReference>
<sequence>MSIVSGPLAWAATDRTDEGRTGAMIAQSGEFVLAVDLGTSGCKCALVAPDGTVNSWAFRPVALHIVDQLGAEQDPEDWWNALVGAAREALSALPAQARVIAVCCSSQGECTVAVDKSGKPLHRAMLWLDMRGAQQIRRRAGSGLLSIAGYEPLRLMRWIHRTGGAPALSGKDPAAHMAFIQETRPEIYEKTYKFLNALDYLNLRLTGRFVATVDSILTSWVTDNRDIANVHYDPKLIRQSGIDADKFPEIVRCTDLLGPLTPEAAQQLGLPQSTPVVAGAVDNSAAALGAGTIVDGETHIYIGTSSWIGAHVPFKKTDLSAQIASVPCALDGRYLATALQSSAGSNLSYLSNKLLFPDDEFGTPQPADFYAVVERIVASSPPGACGLLYTPWIFGERSPVDDSSLRAGLLNLSLHHSRADLIRAVLEGIALNTRWMLSPFIRFLGHPIKQVTLVGGGATSDAWCQIFADVLGVPVRQLVSSIQVNTIGAAFIGHVGLGKMKYNDLTTITRIRRTYTPDPATRNLYDERFEEFQLAYKRLAPFYKRINSKESRPS</sequence>
<organism evidence="6 7">
    <name type="scientific">Occallatibacter riparius</name>
    <dbReference type="NCBI Taxonomy" id="1002689"/>
    <lineage>
        <taxon>Bacteria</taxon>
        <taxon>Pseudomonadati</taxon>
        <taxon>Acidobacteriota</taxon>
        <taxon>Terriglobia</taxon>
        <taxon>Terriglobales</taxon>
        <taxon>Acidobacteriaceae</taxon>
        <taxon>Occallatibacter</taxon>
    </lineage>
</organism>
<dbReference type="Gene3D" id="3.30.420.40">
    <property type="match status" value="2"/>
</dbReference>
<dbReference type="AlphaFoldDB" id="A0A9J7BII0"/>
<dbReference type="GO" id="GO:0005975">
    <property type="term" value="P:carbohydrate metabolic process"/>
    <property type="evidence" value="ECO:0007669"/>
    <property type="project" value="InterPro"/>
</dbReference>
<proteinExistence type="inferred from homology"/>
<dbReference type="Pfam" id="PF00370">
    <property type="entry name" value="FGGY_N"/>
    <property type="match status" value="1"/>
</dbReference>
<evidence type="ECO:0000256" key="3">
    <source>
        <dbReference type="ARBA" id="ARBA00022777"/>
    </source>
</evidence>
<dbReference type="CDD" id="cd07805">
    <property type="entry name" value="ASKHA_NBD_FGGY_CvXK-like"/>
    <property type="match status" value="1"/>
</dbReference>
<feature type="domain" description="Carbohydrate kinase FGGY N-terminal" evidence="4">
    <location>
        <begin position="32"/>
        <end position="289"/>
    </location>
</feature>
<feature type="domain" description="Carbohydrate kinase FGGY C-terminal" evidence="5">
    <location>
        <begin position="301"/>
        <end position="493"/>
    </location>
</feature>
<keyword evidence="3 6" id="KW-0418">Kinase</keyword>
<accession>A0A9J7BII0</accession>
<evidence type="ECO:0000313" key="7">
    <source>
        <dbReference type="Proteomes" id="UP001059380"/>
    </source>
</evidence>
<dbReference type="InterPro" id="IPR000577">
    <property type="entry name" value="Carb_kinase_FGGY"/>
</dbReference>
<dbReference type="PANTHER" id="PTHR43095:SF5">
    <property type="entry name" value="XYLULOSE KINASE"/>
    <property type="match status" value="1"/>
</dbReference>
<gene>
    <name evidence="6" type="ORF">MOP44_17120</name>
</gene>
<dbReference type="PANTHER" id="PTHR43095">
    <property type="entry name" value="SUGAR KINASE"/>
    <property type="match status" value="1"/>
</dbReference>